<reference evidence="1" key="1">
    <citation type="thesis" date="2020" institute="ProQuest LLC" country="789 East Eisenhower Parkway, Ann Arbor, MI, USA">
        <title>Comparative Genomics and Chromosome Evolution.</title>
        <authorList>
            <person name="Mudd A.B."/>
        </authorList>
    </citation>
    <scope>NUCLEOTIDE SEQUENCE</scope>
    <source>
        <strain evidence="1">237g6f4</strain>
        <tissue evidence="1">Blood</tissue>
    </source>
</reference>
<protein>
    <submittedName>
        <fullName evidence="1">Uncharacterized protein</fullName>
    </submittedName>
</protein>
<keyword evidence="2" id="KW-1185">Reference proteome</keyword>
<proteinExistence type="predicted"/>
<evidence type="ECO:0000313" key="2">
    <source>
        <dbReference type="Proteomes" id="UP000824782"/>
    </source>
</evidence>
<gene>
    <name evidence="1" type="ORF">GDO81_009824</name>
</gene>
<dbReference type="Proteomes" id="UP000824782">
    <property type="component" value="Unassembled WGS sequence"/>
</dbReference>
<comment type="caution">
    <text evidence="1">The sequence shown here is derived from an EMBL/GenBank/DDBJ whole genome shotgun (WGS) entry which is preliminary data.</text>
</comment>
<dbReference type="EMBL" id="WNYA01000004">
    <property type="protein sequence ID" value="KAG8576307.1"/>
    <property type="molecule type" value="Genomic_DNA"/>
</dbReference>
<organism evidence="1 2">
    <name type="scientific">Engystomops pustulosus</name>
    <name type="common">Tungara frog</name>
    <name type="synonym">Physalaemus pustulosus</name>
    <dbReference type="NCBI Taxonomy" id="76066"/>
    <lineage>
        <taxon>Eukaryota</taxon>
        <taxon>Metazoa</taxon>
        <taxon>Chordata</taxon>
        <taxon>Craniata</taxon>
        <taxon>Vertebrata</taxon>
        <taxon>Euteleostomi</taxon>
        <taxon>Amphibia</taxon>
        <taxon>Batrachia</taxon>
        <taxon>Anura</taxon>
        <taxon>Neobatrachia</taxon>
        <taxon>Hyloidea</taxon>
        <taxon>Leptodactylidae</taxon>
        <taxon>Leiuperinae</taxon>
        <taxon>Engystomops</taxon>
    </lineage>
</organism>
<dbReference type="AlphaFoldDB" id="A0AAV7BVE3"/>
<name>A0AAV7BVE3_ENGPU</name>
<accession>A0AAV7BVE3</accession>
<sequence length="66" mass="7369">MDSLKTTINFYPDCFIASIDRSNACYHILIHPESQVYLRVAVWIKGTFTSPVSSIGSSASLMCFPH</sequence>
<evidence type="ECO:0000313" key="1">
    <source>
        <dbReference type="EMBL" id="KAG8576307.1"/>
    </source>
</evidence>